<feature type="region of interest" description="Disordered" evidence="1">
    <location>
        <begin position="203"/>
        <end position="239"/>
    </location>
</feature>
<accession>A0A7S2XKC0</accession>
<name>A0A7S2XKC0_9STRA</name>
<organism evidence="3">
    <name type="scientific">Attheya septentrionalis</name>
    <dbReference type="NCBI Taxonomy" id="420275"/>
    <lineage>
        <taxon>Eukaryota</taxon>
        <taxon>Sar</taxon>
        <taxon>Stramenopiles</taxon>
        <taxon>Ochrophyta</taxon>
        <taxon>Bacillariophyta</taxon>
        <taxon>Coscinodiscophyceae</taxon>
        <taxon>Chaetocerotophycidae</taxon>
        <taxon>Chaetocerotales</taxon>
        <taxon>Attheyaceae</taxon>
        <taxon>Attheya</taxon>
    </lineage>
</organism>
<feature type="compositionally biased region" description="Acidic residues" evidence="1">
    <location>
        <begin position="64"/>
        <end position="81"/>
    </location>
</feature>
<keyword evidence="2" id="KW-0732">Signal</keyword>
<feature type="compositionally biased region" description="Acidic residues" evidence="1">
    <location>
        <begin position="134"/>
        <end position="149"/>
    </location>
</feature>
<gene>
    <name evidence="3" type="ORF">ASEP1449_LOCUS4673</name>
</gene>
<evidence type="ECO:0000313" key="3">
    <source>
        <dbReference type="EMBL" id="CAD9812848.1"/>
    </source>
</evidence>
<reference evidence="3" key="1">
    <citation type="submission" date="2021-01" db="EMBL/GenBank/DDBJ databases">
        <authorList>
            <person name="Corre E."/>
            <person name="Pelletier E."/>
            <person name="Niang G."/>
            <person name="Scheremetjew M."/>
            <person name="Finn R."/>
            <person name="Kale V."/>
            <person name="Holt S."/>
            <person name="Cochrane G."/>
            <person name="Meng A."/>
            <person name="Brown T."/>
            <person name="Cohen L."/>
        </authorList>
    </citation>
    <scope>NUCLEOTIDE SEQUENCE</scope>
    <source>
        <strain evidence="3">CCMP2084</strain>
    </source>
</reference>
<proteinExistence type="predicted"/>
<sequence>MARTISFAAALLVALSSMMVVVDGFVSQMTGGVVPGWRTNSQCFHGRTLPSSLAFHRRTRLEMSDDSVNDDDAEEGEDESPGTDLSAQFLKIAASRNIELDDEDLYDEDEDTDDDDEFYEENVAKELDFRSIQLEEDNDDDEEEEEEEMNIPQGAINAFLGYDATAGDAMAGNVTLTNDQIYGEMKDRLLDTAGGFVDYVRTARGSDDDYDDDDDDDDEESEKGPKVYKPPTTVPDSGLTAGEVVTTVLEALLHNDVPTPNRGIEVLFGYSSPYSQIMQEDDLTPDEYSEFLKDQTDYKVLFDHEEVVIDKGDYGFDKKKAFFTARLRTGPGPNDFVAVNFILSTPGHDEDDCWLVDSMLIRPESMRRRRRR</sequence>
<dbReference type="EMBL" id="HBHQ01006946">
    <property type="protein sequence ID" value="CAD9812848.1"/>
    <property type="molecule type" value="Transcribed_RNA"/>
</dbReference>
<feature type="signal peptide" evidence="2">
    <location>
        <begin position="1"/>
        <end position="24"/>
    </location>
</feature>
<evidence type="ECO:0000256" key="2">
    <source>
        <dbReference type="SAM" id="SignalP"/>
    </source>
</evidence>
<protein>
    <submittedName>
        <fullName evidence="3">Uncharacterized protein</fullName>
    </submittedName>
</protein>
<feature type="region of interest" description="Disordered" evidence="1">
    <location>
        <begin position="63"/>
        <end position="86"/>
    </location>
</feature>
<feature type="chain" id="PRO_5030806880" evidence="2">
    <location>
        <begin position="25"/>
        <end position="372"/>
    </location>
</feature>
<feature type="compositionally biased region" description="Acidic residues" evidence="1">
    <location>
        <begin position="208"/>
        <end position="221"/>
    </location>
</feature>
<feature type="region of interest" description="Disordered" evidence="1">
    <location>
        <begin position="128"/>
        <end position="150"/>
    </location>
</feature>
<evidence type="ECO:0000256" key="1">
    <source>
        <dbReference type="SAM" id="MobiDB-lite"/>
    </source>
</evidence>
<dbReference type="AlphaFoldDB" id="A0A7S2XKC0"/>